<evidence type="ECO:0000313" key="2">
    <source>
        <dbReference type="Proteomes" id="UP000827872"/>
    </source>
</evidence>
<protein>
    <submittedName>
        <fullName evidence="1">Uncharacterized protein</fullName>
    </submittedName>
</protein>
<dbReference type="Proteomes" id="UP000827872">
    <property type="component" value="Linkage Group LG16"/>
</dbReference>
<proteinExistence type="predicted"/>
<comment type="caution">
    <text evidence="1">The sequence shown here is derived from an EMBL/GenBank/DDBJ whole genome shotgun (WGS) entry which is preliminary data.</text>
</comment>
<keyword evidence="2" id="KW-1185">Reference proteome</keyword>
<sequence length="201" mass="22311">MGTDCRLQEKRGPSGPFRKVSKPLMEKKRRARINVSLDQLKALLEKHYSHQIRKRKLEKADILELSVKYMRSLQHSVQGLPSTKSADYQAGFRSCLQGVRQFLVRSEAAGTASSFLLLHDFARGAFSTTDSGSATAALPEALLAPQWPNPAKQVRPAKPPRVRGSDASVPSEFSQPRSQPRSPAATGQRGPSQQVPLWRPW</sequence>
<dbReference type="EMBL" id="CM037629">
    <property type="protein sequence ID" value="KAH7990584.1"/>
    <property type="molecule type" value="Genomic_DNA"/>
</dbReference>
<name>A0ACB8EDA5_9SAUR</name>
<accession>A0ACB8EDA5</accession>
<organism evidence="1 2">
    <name type="scientific">Sphaerodactylus townsendi</name>
    <dbReference type="NCBI Taxonomy" id="933632"/>
    <lineage>
        <taxon>Eukaryota</taxon>
        <taxon>Metazoa</taxon>
        <taxon>Chordata</taxon>
        <taxon>Craniata</taxon>
        <taxon>Vertebrata</taxon>
        <taxon>Euteleostomi</taxon>
        <taxon>Lepidosauria</taxon>
        <taxon>Squamata</taxon>
        <taxon>Bifurcata</taxon>
        <taxon>Gekkota</taxon>
        <taxon>Sphaerodactylidae</taxon>
        <taxon>Sphaerodactylus</taxon>
    </lineage>
</organism>
<evidence type="ECO:0000313" key="1">
    <source>
        <dbReference type="EMBL" id="KAH7990584.1"/>
    </source>
</evidence>
<gene>
    <name evidence="1" type="ORF">K3G42_008718</name>
</gene>
<reference evidence="1" key="1">
    <citation type="submission" date="2021-08" db="EMBL/GenBank/DDBJ databases">
        <title>The first chromosome-level gecko genome reveals the dynamic sex chromosomes of Neotropical dwarf geckos (Sphaerodactylidae: Sphaerodactylus).</title>
        <authorList>
            <person name="Pinto B.J."/>
            <person name="Keating S.E."/>
            <person name="Gamble T."/>
        </authorList>
    </citation>
    <scope>NUCLEOTIDE SEQUENCE</scope>
    <source>
        <strain evidence="1">TG3544</strain>
    </source>
</reference>